<dbReference type="Pfam" id="PF07742">
    <property type="entry name" value="BTG"/>
    <property type="match status" value="1"/>
</dbReference>
<feature type="region of interest" description="Disordered" evidence="2">
    <location>
        <begin position="294"/>
        <end position="319"/>
    </location>
</feature>
<dbReference type="GO" id="GO:0005737">
    <property type="term" value="C:cytoplasm"/>
    <property type="evidence" value="ECO:0007669"/>
    <property type="project" value="TreeGrafter"/>
</dbReference>
<evidence type="ECO:0000313" key="4">
    <source>
        <dbReference type="EMBL" id="TFK41344.1"/>
    </source>
</evidence>
<dbReference type="Proteomes" id="UP000308652">
    <property type="component" value="Unassembled WGS sequence"/>
</dbReference>
<feature type="compositionally biased region" description="Basic and acidic residues" evidence="2">
    <location>
        <begin position="249"/>
        <end position="260"/>
    </location>
</feature>
<dbReference type="InterPro" id="IPR033332">
    <property type="entry name" value="BTG"/>
</dbReference>
<dbReference type="PANTHER" id="PTHR22978:SF22">
    <property type="entry name" value="BTG FAMILY PROTEIN"/>
    <property type="match status" value="1"/>
</dbReference>
<feature type="region of interest" description="Disordered" evidence="2">
    <location>
        <begin position="198"/>
        <end position="264"/>
    </location>
</feature>
<proteinExistence type="inferred from homology"/>
<dbReference type="Gene3D" id="3.90.640.90">
    <property type="entry name" value="Anti-proliferative protein, N-terminal domain"/>
    <property type="match status" value="1"/>
</dbReference>
<keyword evidence="5" id="KW-1185">Reference proteome</keyword>
<evidence type="ECO:0000259" key="3">
    <source>
        <dbReference type="Pfam" id="PF07742"/>
    </source>
</evidence>
<feature type="domain" description="Anti-proliferative protein" evidence="3">
    <location>
        <begin position="13"/>
        <end position="120"/>
    </location>
</feature>
<evidence type="ECO:0000256" key="1">
    <source>
        <dbReference type="ARBA" id="ARBA00007989"/>
    </source>
</evidence>
<evidence type="ECO:0000256" key="2">
    <source>
        <dbReference type="SAM" id="MobiDB-lite"/>
    </source>
</evidence>
<accession>A0A5C3M7A7</accession>
<dbReference type="GO" id="GO:0005634">
    <property type="term" value="C:nucleus"/>
    <property type="evidence" value="ECO:0007669"/>
    <property type="project" value="TreeGrafter"/>
</dbReference>
<evidence type="ECO:0000313" key="5">
    <source>
        <dbReference type="Proteomes" id="UP000308652"/>
    </source>
</evidence>
<organism evidence="4 5">
    <name type="scientific">Crucibulum laeve</name>
    <dbReference type="NCBI Taxonomy" id="68775"/>
    <lineage>
        <taxon>Eukaryota</taxon>
        <taxon>Fungi</taxon>
        <taxon>Dikarya</taxon>
        <taxon>Basidiomycota</taxon>
        <taxon>Agaricomycotina</taxon>
        <taxon>Agaricomycetes</taxon>
        <taxon>Agaricomycetidae</taxon>
        <taxon>Agaricales</taxon>
        <taxon>Agaricineae</taxon>
        <taxon>Nidulariaceae</taxon>
        <taxon>Crucibulum</taxon>
    </lineage>
</organism>
<dbReference type="PANTHER" id="PTHR22978">
    <property type="entry name" value="B-CELL TRANSLOCATION GENE"/>
    <property type="match status" value="1"/>
</dbReference>
<protein>
    <recommendedName>
        <fullName evidence="3">Anti-proliferative protein domain-containing protein</fullName>
    </recommendedName>
</protein>
<reference evidence="4 5" key="1">
    <citation type="journal article" date="2019" name="Nat. Ecol. Evol.">
        <title>Megaphylogeny resolves global patterns of mushroom evolution.</title>
        <authorList>
            <person name="Varga T."/>
            <person name="Krizsan K."/>
            <person name="Foldi C."/>
            <person name="Dima B."/>
            <person name="Sanchez-Garcia M."/>
            <person name="Sanchez-Ramirez S."/>
            <person name="Szollosi G.J."/>
            <person name="Szarkandi J.G."/>
            <person name="Papp V."/>
            <person name="Albert L."/>
            <person name="Andreopoulos W."/>
            <person name="Angelini C."/>
            <person name="Antonin V."/>
            <person name="Barry K.W."/>
            <person name="Bougher N.L."/>
            <person name="Buchanan P."/>
            <person name="Buyck B."/>
            <person name="Bense V."/>
            <person name="Catcheside P."/>
            <person name="Chovatia M."/>
            <person name="Cooper J."/>
            <person name="Damon W."/>
            <person name="Desjardin D."/>
            <person name="Finy P."/>
            <person name="Geml J."/>
            <person name="Haridas S."/>
            <person name="Hughes K."/>
            <person name="Justo A."/>
            <person name="Karasinski D."/>
            <person name="Kautmanova I."/>
            <person name="Kiss B."/>
            <person name="Kocsube S."/>
            <person name="Kotiranta H."/>
            <person name="LaButti K.M."/>
            <person name="Lechner B.E."/>
            <person name="Liimatainen K."/>
            <person name="Lipzen A."/>
            <person name="Lukacs Z."/>
            <person name="Mihaltcheva S."/>
            <person name="Morgado L.N."/>
            <person name="Niskanen T."/>
            <person name="Noordeloos M.E."/>
            <person name="Ohm R.A."/>
            <person name="Ortiz-Santana B."/>
            <person name="Ovrebo C."/>
            <person name="Racz N."/>
            <person name="Riley R."/>
            <person name="Savchenko A."/>
            <person name="Shiryaev A."/>
            <person name="Soop K."/>
            <person name="Spirin V."/>
            <person name="Szebenyi C."/>
            <person name="Tomsovsky M."/>
            <person name="Tulloss R.E."/>
            <person name="Uehling J."/>
            <person name="Grigoriev I.V."/>
            <person name="Vagvolgyi C."/>
            <person name="Papp T."/>
            <person name="Martin F.M."/>
            <person name="Miettinen O."/>
            <person name="Hibbett D.S."/>
            <person name="Nagy L.G."/>
        </authorList>
    </citation>
    <scope>NUCLEOTIDE SEQUENCE [LARGE SCALE GENOMIC DNA]</scope>
    <source>
        <strain evidence="4 5">CBS 166.37</strain>
    </source>
</reference>
<gene>
    <name evidence="4" type="ORF">BDQ12DRAFT_679300</name>
</gene>
<dbReference type="InterPro" id="IPR002087">
    <property type="entry name" value="Anti_prolifrtn"/>
</dbReference>
<dbReference type="EMBL" id="ML213595">
    <property type="protein sequence ID" value="TFK41344.1"/>
    <property type="molecule type" value="Genomic_DNA"/>
</dbReference>
<name>A0A5C3M7A7_9AGAR</name>
<dbReference type="AlphaFoldDB" id="A0A5C3M7A7"/>
<comment type="similarity">
    <text evidence="1">Belongs to the BTG family.</text>
</comment>
<feature type="compositionally biased region" description="Low complexity" evidence="2">
    <location>
        <begin position="199"/>
        <end position="248"/>
    </location>
</feature>
<feature type="compositionally biased region" description="Basic residues" evidence="2">
    <location>
        <begin position="295"/>
        <end position="305"/>
    </location>
</feature>
<sequence>MAVSASANLSVTVAHAISFLTRPLIASYPATTLIKLQLVLEANLTALYAPTWVVREPLRSSGRRCLTLSPDCLPPRPIYSACIAAGVQWFEWIAQLGGREFDFFVDPGCVTVRYGRKGSPDCQMISVWADEVPSPAANTHEPAFPSFEASITLKQQQTKSKTLAQQLLEEDAEEDEQIFAMIADEVSAPKWRAPIPMRSSSPLSSISSHSRCSSRSSNSSSGFSFSSADSSSTATSMSAASSKASSPKSEGKQSRRERARQARVFIDTTKTEVTPYDGGKTTVLTGGVMLGGAPKAKKAPVKPHHSNNMTSNSWRSVRV</sequence>
<feature type="compositionally biased region" description="Polar residues" evidence="2">
    <location>
        <begin position="306"/>
        <end position="319"/>
    </location>
</feature>
<dbReference type="OrthoDB" id="19928at2759"/>
<dbReference type="SUPFAM" id="SSF160696">
    <property type="entry name" value="BTG domain-like"/>
    <property type="match status" value="1"/>
</dbReference>
<dbReference type="InterPro" id="IPR036054">
    <property type="entry name" value="BTG-like_sf"/>
</dbReference>
<dbReference type="STRING" id="68775.A0A5C3M7A7"/>